<dbReference type="EMBL" id="CDMZ01004154">
    <property type="protein sequence ID" value="CEM48814.1"/>
    <property type="molecule type" value="Genomic_DNA"/>
</dbReference>
<gene>
    <name evidence="2" type="ORF">Cvel_9037</name>
</gene>
<evidence type="ECO:0000313" key="2">
    <source>
        <dbReference type="EMBL" id="CEM48814.1"/>
    </source>
</evidence>
<sequence>MGVAIYEDKLSRFKKGSTQLPAIKEEIDSGMYRVVALKEWLVNIVGNKVLGRKVRKAEVRAVVGIGWRCTWKEQDDGSRKPKCRFFAKGFLNGSLRSVNTYIGTPSMAGINCVALFIVSQEMEMGVANVIAAFLTSKDHNQERVGATLPKLLPEYPKESLFPDVPQERYEELVKEARKFEAGETYLIEMGLYGLPCAAQLFDAKLEGVCKKLGFWRVNTAIAVRGKKEEPATAIIMNWIDDLLMRASKEEHGKLQATLNKELGFGSVCVIGQGSEQKFSSVDIEKVGLKEVIFSQASYLENTNTAPLWEILKERRPQKPWRGLDGKSVEPSNNEEVDEAYEKPLRTAVGTL</sequence>
<dbReference type="PhylomeDB" id="A0A0G4HWE0"/>
<reference evidence="2" key="1">
    <citation type="submission" date="2014-11" db="EMBL/GenBank/DDBJ databases">
        <authorList>
            <person name="Otto D Thomas"/>
            <person name="Naeem Raeece"/>
        </authorList>
    </citation>
    <scope>NUCLEOTIDE SEQUENCE</scope>
</reference>
<dbReference type="VEuPathDB" id="CryptoDB:Cvel_9037"/>
<proteinExistence type="predicted"/>
<feature type="region of interest" description="Disordered" evidence="1">
    <location>
        <begin position="319"/>
        <end position="351"/>
    </location>
</feature>
<protein>
    <submittedName>
        <fullName evidence="2">Uncharacterized protein</fullName>
    </submittedName>
</protein>
<evidence type="ECO:0000256" key="1">
    <source>
        <dbReference type="SAM" id="MobiDB-lite"/>
    </source>
</evidence>
<name>A0A0G4HWE0_9ALVE</name>
<dbReference type="AlphaFoldDB" id="A0A0G4HWE0"/>
<accession>A0A0G4HWE0</accession>
<organism evidence="2">
    <name type="scientific">Chromera velia CCMP2878</name>
    <dbReference type="NCBI Taxonomy" id="1169474"/>
    <lineage>
        <taxon>Eukaryota</taxon>
        <taxon>Sar</taxon>
        <taxon>Alveolata</taxon>
        <taxon>Colpodellida</taxon>
        <taxon>Chromeraceae</taxon>
        <taxon>Chromera</taxon>
    </lineage>
</organism>